<name>A0AAD1YC71_9CLOT</name>
<evidence type="ECO:0000313" key="1">
    <source>
        <dbReference type="EMBL" id="CAI3539662.1"/>
    </source>
</evidence>
<sequence length="321" mass="36515">MILVLKNKYKITLLAEKGSLKESINSIAYTLDITINKTAELVKIGVTKYDSIKLYEYINGVLERVFDGYVYTLNGSDKDRTIQLTCKERTINMEESEEEYVFAEGTTATQRVKQYCKDWGVPLDSNILDTKIGLAKCRNKNTVYTLMWNELKETAQKGGKLYKYRMESKLYLFELGTNSIVYKLDSIREESSRKATINGAVTRVKVLGKNDKDTVKSPILGTFKSGYEKYIGTFQKIVQDDNIKTYANAQEKAISMFYCGDETWTIECSKDIPVIRSGDKVSLDNADYYVCDITHDIGNDSMTITAMKTLNIIRGKYYAGN</sequence>
<evidence type="ECO:0000313" key="2">
    <source>
        <dbReference type="Proteomes" id="UP001189143"/>
    </source>
</evidence>
<comment type="caution">
    <text evidence="1">The sequence shown here is derived from an EMBL/GenBank/DDBJ whole genome shotgun (WGS) entry which is preliminary data.</text>
</comment>
<gene>
    <name evidence="1" type="ORF">CNEO2_100115</name>
</gene>
<organism evidence="1 2">
    <name type="scientific">Clostridium neonatale</name>
    <dbReference type="NCBI Taxonomy" id="137838"/>
    <lineage>
        <taxon>Bacteria</taxon>
        <taxon>Bacillati</taxon>
        <taxon>Bacillota</taxon>
        <taxon>Clostridia</taxon>
        <taxon>Eubacteriales</taxon>
        <taxon>Clostridiaceae</taxon>
        <taxon>Clostridium</taxon>
    </lineage>
</organism>
<dbReference type="AlphaFoldDB" id="A0AAD1YC71"/>
<reference evidence="1" key="1">
    <citation type="submission" date="2022-10" db="EMBL/GenBank/DDBJ databases">
        <authorList>
            <person name="Aires J."/>
            <person name="Mesa V."/>
        </authorList>
    </citation>
    <scope>NUCLEOTIDE SEQUENCE</scope>
    <source>
        <strain evidence="1">Clostridium neonatale JD116</strain>
    </source>
</reference>
<dbReference type="RefSeq" id="WP_230141548.1">
    <property type="nucleotide sequence ID" value="NZ_CAKJVF010000172.1"/>
</dbReference>
<dbReference type="EMBL" id="CAMTCP010000011">
    <property type="protein sequence ID" value="CAI3539662.1"/>
    <property type="molecule type" value="Genomic_DNA"/>
</dbReference>
<dbReference type="Proteomes" id="UP001189143">
    <property type="component" value="Unassembled WGS sequence"/>
</dbReference>
<protein>
    <submittedName>
        <fullName evidence="1">Uncharacterized protein</fullName>
    </submittedName>
</protein>
<proteinExistence type="predicted"/>
<accession>A0AAD1YC71</accession>